<evidence type="ECO:0000313" key="2">
    <source>
        <dbReference type="Proteomes" id="UP001642360"/>
    </source>
</evidence>
<dbReference type="Proteomes" id="UP001642360">
    <property type="component" value="Unassembled WGS sequence"/>
</dbReference>
<comment type="caution">
    <text evidence="1">The sequence shown here is derived from an EMBL/GenBank/DDBJ whole genome shotgun (WGS) entry which is preliminary data.</text>
</comment>
<proteinExistence type="predicted"/>
<evidence type="ECO:0000313" key="1">
    <source>
        <dbReference type="EMBL" id="CAK9153631.1"/>
    </source>
</evidence>
<organism evidence="1 2">
    <name type="scientific">Ilex paraguariensis</name>
    <name type="common">yerba mate</name>
    <dbReference type="NCBI Taxonomy" id="185542"/>
    <lineage>
        <taxon>Eukaryota</taxon>
        <taxon>Viridiplantae</taxon>
        <taxon>Streptophyta</taxon>
        <taxon>Embryophyta</taxon>
        <taxon>Tracheophyta</taxon>
        <taxon>Spermatophyta</taxon>
        <taxon>Magnoliopsida</taxon>
        <taxon>eudicotyledons</taxon>
        <taxon>Gunneridae</taxon>
        <taxon>Pentapetalae</taxon>
        <taxon>asterids</taxon>
        <taxon>campanulids</taxon>
        <taxon>Aquifoliales</taxon>
        <taxon>Aquifoliaceae</taxon>
        <taxon>Ilex</taxon>
    </lineage>
</organism>
<name>A0ABC8S8S7_9AQUA</name>
<dbReference type="AlphaFoldDB" id="A0ABC8S8S7"/>
<dbReference type="EMBL" id="CAUOFW020002428">
    <property type="protein sequence ID" value="CAK9153631.1"/>
    <property type="molecule type" value="Genomic_DNA"/>
</dbReference>
<accession>A0ABC8S8S7</accession>
<reference evidence="1 2" key="1">
    <citation type="submission" date="2024-02" db="EMBL/GenBank/DDBJ databases">
        <authorList>
            <person name="Vignale AGUSTIN F."/>
            <person name="Sosa J E."/>
            <person name="Modenutti C."/>
        </authorList>
    </citation>
    <scope>NUCLEOTIDE SEQUENCE [LARGE SCALE GENOMIC DNA]</scope>
</reference>
<sequence length="100" mass="11435">MILGFEVGNEEKQIKDMPWSDCLAGEESHEVDSWVTSGIAFSLNPTSTEEWREEALVAYKKRLLRPEEYRTSWLVDVKLLLAIHLDDEYSEDEEDGAGDA</sequence>
<gene>
    <name evidence="1" type="ORF">ILEXP_LOCUS21920</name>
</gene>
<keyword evidence="2" id="KW-1185">Reference proteome</keyword>
<protein>
    <submittedName>
        <fullName evidence="1">Uncharacterized protein</fullName>
    </submittedName>
</protein>